<gene>
    <name evidence="1" type="ORF">LCGC14_0356250</name>
</gene>
<evidence type="ECO:0000313" key="1">
    <source>
        <dbReference type="EMBL" id="KKN77888.1"/>
    </source>
</evidence>
<accession>A0A0F9WHM8</accession>
<reference evidence="1" key="1">
    <citation type="journal article" date="2015" name="Nature">
        <title>Complex archaea that bridge the gap between prokaryotes and eukaryotes.</title>
        <authorList>
            <person name="Spang A."/>
            <person name="Saw J.H."/>
            <person name="Jorgensen S.L."/>
            <person name="Zaremba-Niedzwiedzka K."/>
            <person name="Martijn J."/>
            <person name="Lind A.E."/>
            <person name="van Eijk R."/>
            <person name="Schleper C."/>
            <person name="Guy L."/>
            <person name="Ettema T.J."/>
        </authorList>
    </citation>
    <scope>NUCLEOTIDE SEQUENCE</scope>
</reference>
<protein>
    <submittedName>
        <fullName evidence="1">Uncharacterized protein</fullName>
    </submittedName>
</protein>
<dbReference type="AlphaFoldDB" id="A0A0F9WHM8"/>
<proteinExistence type="predicted"/>
<organism evidence="1">
    <name type="scientific">marine sediment metagenome</name>
    <dbReference type="NCBI Taxonomy" id="412755"/>
    <lineage>
        <taxon>unclassified sequences</taxon>
        <taxon>metagenomes</taxon>
        <taxon>ecological metagenomes</taxon>
    </lineage>
</organism>
<dbReference type="EMBL" id="LAZR01000272">
    <property type="protein sequence ID" value="KKN77888.1"/>
    <property type="molecule type" value="Genomic_DNA"/>
</dbReference>
<comment type="caution">
    <text evidence="1">The sequence shown here is derived from an EMBL/GenBank/DDBJ whole genome shotgun (WGS) entry which is preliminary data.</text>
</comment>
<name>A0A0F9WHM8_9ZZZZ</name>
<sequence length="39" mass="4716">MKAELKMSLWQRIKLASIMWWAMVMTGELECYDDHEDKP</sequence>